<feature type="compositionally biased region" description="Acidic residues" evidence="1">
    <location>
        <begin position="70"/>
        <end position="79"/>
    </location>
</feature>
<sequence>MTGTFITLISYRRAESAKRVHEGSQESHSDQSSSTNLPPILGMVDSGTHNLLKSIAGPSRSADEGAERSEIDEDEDDSLDPSAKWFPWRDKITCTLDILMHLPRSVFSQRQLDLFLWLLQVNDVDDVPSVKSMQTLNAMLQKMCGVDSIKYKGALGHSYYVNSLSQIISQFYPEDRQRGVSEARQAHRWLHEMADDEITPMVRSGHQDYYIHEPAMLWDGVCCIPVRWFTVGELMFAKCWKMEAISSDVGQGWRVVKSNDYSVPLTEFLKTFNEFGDDADRHYGLPHPSRIFDVFDPETDTHSSWTYTNPVLGNRWRALANGCRTLAFPIWMYCDDTSGNLSKKWNEHNSFLFTPAGLPRTEAQKEFNIHFLSTSNIAPPLEMMDGIIEQLEKCQENGIWAWDCLENEPVLLIPMVLALLGDNPMQSKFACHIGLKGKLFCRVCWVKGTDARAEAEPQPPGSPYASSHGSEADATSSHGSAAASETSEGNSNGQTVKGRRKKVLESMSNMVDRVKAFIKVGRPRCKEETTAQLKSMFEEASTLDSKTKVQSMRTESGIKDTHQMFFLEKLFKSYKGKRGRESKQAALDTVLDSLPDIITSPVWRIKGWDPHRDTPVEILHVVLLGFVKYLWCDLVQNQLGNNEVKKSLLATRLTSFDVSGLGISPLAGQTLVQYSGSLMGRDFRALAQAAPFVAYYLVSKDCLDTWVALSKLIPLIWQLEIADIDAHCKLLDHEIQHFLLCAARWTIRWFNKPKFHIFLHLTEHICRFGPAILFATEAFESFNAIIRAKSVHSNRHAPSNRICHLLSGGHFDIQSLIVSGMQGSKAVIAVPSVPTLTGQIIPHSITHTNLSQFQTCREMHLQNGDQCEVGQFVISKDPQQLGATVVAQVGEILQIKGSVADFSGMPNHVLLQVADVRRPAMTYQMPHVDLMNQWGLVSFQDILCTVNIQHNCAGHNCGTANTHHIYQEWERTDQTRPVVSHAVPQDIVLNTAQMRDAIHVQRYRQHSAILNADQIITESAAREVLAQKALHKASDTTPALKAAAVPRHISRPQRVAALQDTSRS</sequence>
<organism evidence="2 3">
    <name type="scientific">Piloderma croceum (strain F 1598)</name>
    <dbReference type="NCBI Taxonomy" id="765440"/>
    <lineage>
        <taxon>Eukaryota</taxon>
        <taxon>Fungi</taxon>
        <taxon>Dikarya</taxon>
        <taxon>Basidiomycota</taxon>
        <taxon>Agaricomycotina</taxon>
        <taxon>Agaricomycetes</taxon>
        <taxon>Agaricomycetidae</taxon>
        <taxon>Atheliales</taxon>
        <taxon>Atheliaceae</taxon>
        <taxon>Piloderma</taxon>
    </lineage>
</organism>
<evidence type="ECO:0000313" key="3">
    <source>
        <dbReference type="Proteomes" id="UP000054166"/>
    </source>
</evidence>
<dbReference type="EMBL" id="KN833019">
    <property type="protein sequence ID" value="KIM78048.1"/>
    <property type="molecule type" value="Genomic_DNA"/>
</dbReference>
<evidence type="ECO:0000256" key="1">
    <source>
        <dbReference type="SAM" id="MobiDB-lite"/>
    </source>
</evidence>
<gene>
    <name evidence="2" type="ORF">PILCRDRAFT_98476</name>
</gene>
<dbReference type="PANTHER" id="PTHR31912:SF34">
    <property type="entry name" value="NOTOCHORD-RELATED PROTEIN"/>
    <property type="match status" value="1"/>
</dbReference>
<reference evidence="3" key="2">
    <citation type="submission" date="2015-01" db="EMBL/GenBank/DDBJ databases">
        <title>Evolutionary Origins and Diversification of the Mycorrhizal Mutualists.</title>
        <authorList>
            <consortium name="DOE Joint Genome Institute"/>
            <consortium name="Mycorrhizal Genomics Consortium"/>
            <person name="Kohler A."/>
            <person name="Kuo A."/>
            <person name="Nagy L.G."/>
            <person name="Floudas D."/>
            <person name="Copeland A."/>
            <person name="Barry K.W."/>
            <person name="Cichocki N."/>
            <person name="Veneault-Fourrey C."/>
            <person name="LaButti K."/>
            <person name="Lindquist E.A."/>
            <person name="Lipzen A."/>
            <person name="Lundell T."/>
            <person name="Morin E."/>
            <person name="Murat C."/>
            <person name="Riley R."/>
            <person name="Ohm R."/>
            <person name="Sun H."/>
            <person name="Tunlid A."/>
            <person name="Henrissat B."/>
            <person name="Grigoriev I.V."/>
            <person name="Hibbett D.S."/>
            <person name="Martin F."/>
        </authorList>
    </citation>
    <scope>NUCLEOTIDE SEQUENCE [LARGE SCALE GENOMIC DNA]</scope>
    <source>
        <strain evidence="3">F 1598</strain>
    </source>
</reference>
<dbReference type="AlphaFoldDB" id="A0A0C3AVP2"/>
<feature type="region of interest" description="Disordered" evidence="1">
    <location>
        <begin position="17"/>
        <end position="40"/>
    </location>
</feature>
<proteinExistence type="predicted"/>
<feature type="compositionally biased region" description="Polar residues" evidence="1">
    <location>
        <begin position="464"/>
        <end position="495"/>
    </location>
</feature>
<dbReference type="InParanoid" id="A0A0C3AVP2"/>
<feature type="region of interest" description="Disordered" evidence="1">
    <location>
        <begin position="452"/>
        <end position="499"/>
    </location>
</feature>
<reference evidence="2 3" key="1">
    <citation type="submission" date="2014-04" db="EMBL/GenBank/DDBJ databases">
        <authorList>
            <consortium name="DOE Joint Genome Institute"/>
            <person name="Kuo A."/>
            <person name="Tarkka M."/>
            <person name="Buscot F."/>
            <person name="Kohler A."/>
            <person name="Nagy L.G."/>
            <person name="Floudas D."/>
            <person name="Copeland A."/>
            <person name="Barry K.W."/>
            <person name="Cichocki N."/>
            <person name="Veneault-Fourrey C."/>
            <person name="LaButti K."/>
            <person name="Lindquist E.A."/>
            <person name="Lipzen A."/>
            <person name="Lundell T."/>
            <person name="Morin E."/>
            <person name="Murat C."/>
            <person name="Sun H."/>
            <person name="Tunlid A."/>
            <person name="Henrissat B."/>
            <person name="Grigoriev I.V."/>
            <person name="Hibbett D.S."/>
            <person name="Martin F."/>
            <person name="Nordberg H.P."/>
            <person name="Cantor M.N."/>
            <person name="Hua S.X."/>
        </authorList>
    </citation>
    <scope>NUCLEOTIDE SEQUENCE [LARGE SCALE GENOMIC DNA]</scope>
    <source>
        <strain evidence="2 3">F 1598</strain>
    </source>
</reference>
<protein>
    <submittedName>
        <fullName evidence="2">Uncharacterized protein</fullName>
    </submittedName>
</protein>
<name>A0A0C3AVP2_PILCF</name>
<dbReference type="STRING" id="765440.A0A0C3AVP2"/>
<accession>A0A0C3AVP2</accession>
<evidence type="ECO:0000313" key="2">
    <source>
        <dbReference type="EMBL" id="KIM78048.1"/>
    </source>
</evidence>
<dbReference type="OrthoDB" id="2246127at2759"/>
<feature type="region of interest" description="Disordered" evidence="1">
    <location>
        <begin position="52"/>
        <end position="79"/>
    </location>
</feature>
<dbReference type="HOGENOM" id="CLU_004591_2_1_1"/>
<dbReference type="PANTHER" id="PTHR31912">
    <property type="entry name" value="IP13529P"/>
    <property type="match status" value="1"/>
</dbReference>
<keyword evidence="3" id="KW-1185">Reference proteome</keyword>
<feature type="compositionally biased region" description="Basic and acidic residues" evidence="1">
    <location>
        <begin position="17"/>
        <end position="29"/>
    </location>
</feature>
<dbReference type="Proteomes" id="UP000054166">
    <property type="component" value="Unassembled WGS sequence"/>
</dbReference>